<accession>A0A6C1TZB5</accession>
<evidence type="ECO:0000313" key="3">
    <source>
        <dbReference type="EMBL" id="TVS29563.1"/>
    </source>
</evidence>
<name>A0A6C1TZB5_9CORY</name>
<dbReference type="RefSeq" id="WP_144318246.1">
    <property type="nucleotide sequence ID" value="NZ_CP038157.1"/>
</dbReference>
<evidence type="ECO:0000313" key="4">
    <source>
        <dbReference type="Proteomes" id="UP000336646"/>
    </source>
</evidence>
<evidence type="ECO:0000313" key="5">
    <source>
        <dbReference type="Proteomes" id="UP000580709"/>
    </source>
</evidence>
<keyword evidence="3" id="KW-0808">Transferase</keyword>
<dbReference type="SUPFAM" id="SSF52317">
    <property type="entry name" value="Class I glutamine amidotransferase-like"/>
    <property type="match status" value="1"/>
</dbReference>
<dbReference type="InterPro" id="IPR044992">
    <property type="entry name" value="ChyE-like"/>
</dbReference>
<dbReference type="CDD" id="cd01741">
    <property type="entry name" value="GATase1_1"/>
    <property type="match status" value="1"/>
</dbReference>
<dbReference type="GeneID" id="74902534"/>
<organism evidence="3 4">
    <name type="scientific">Corynebacterium sanguinis</name>
    <dbReference type="NCBI Taxonomy" id="2594913"/>
    <lineage>
        <taxon>Bacteria</taxon>
        <taxon>Bacillati</taxon>
        <taxon>Actinomycetota</taxon>
        <taxon>Actinomycetes</taxon>
        <taxon>Mycobacteriales</taxon>
        <taxon>Corynebacteriaceae</taxon>
        <taxon>Corynebacterium</taxon>
    </lineage>
</organism>
<dbReference type="NCBIfam" id="NF005743">
    <property type="entry name" value="PRK07567.1"/>
    <property type="match status" value="1"/>
</dbReference>
<evidence type="ECO:0000259" key="1">
    <source>
        <dbReference type="Pfam" id="PF00117"/>
    </source>
</evidence>
<dbReference type="InterPro" id="IPR029062">
    <property type="entry name" value="Class_I_gatase-like"/>
</dbReference>
<reference evidence="2 5" key="2">
    <citation type="submission" date="2020-07" db="EMBL/GenBank/DDBJ databases">
        <authorList>
            <person name="Khare M."/>
        </authorList>
    </citation>
    <scope>NUCLEOTIDE SEQUENCE [LARGE SCALE GENOMIC DNA]</scope>
    <source>
        <strain evidence="2 5">P8776</strain>
    </source>
</reference>
<dbReference type="Proteomes" id="UP000580709">
    <property type="component" value="Unassembled WGS sequence"/>
</dbReference>
<dbReference type="Pfam" id="PF00117">
    <property type="entry name" value="GATase"/>
    <property type="match status" value="1"/>
</dbReference>
<dbReference type="Gene3D" id="3.40.50.880">
    <property type="match status" value="1"/>
</dbReference>
<dbReference type="PROSITE" id="PS51273">
    <property type="entry name" value="GATASE_TYPE_1"/>
    <property type="match status" value="1"/>
</dbReference>
<proteinExistence type="predicted"/>
<dbReference type="InterPro" id="IPR017926">
    <property type="entry name" value="GATASE"/>
</dbReference>
<gene>
    <name evidence="3" type="ORF">EKI59_02820</name>
    <name evidence="2" type="ORF">H0H28_09560</name>
</gene>
<sequence>MTQRPFLLLSTRPEDETAAEELNSFATAMGLPAAAIEQRRVEAAPLGEVRFEDYSGIILGGSPFNNTDLSKSQLQLRVEREIGTLVAAAVARDFPLMGACYGIGAIGTAIGARLGNRFAEDAGTVELLLNEAGAIDPILDGVPGTFTSIVGHKEAVETLPEGATVLVTGQHCPIQMFRVKSNIYATQFHPELTAEALELRLRVYADRAYFDPTELDSILTTAYAADFSSNNRVMENFARRYRRN</sequence>
<dbReference type="Proteomes" id="UP000336646">
    <property type="component" value="Unassembled WGS sequence"/>
</dbReference>
<dbReference type="AlphaFoldDB" id="A0A6C1TZB5"/>
<reference evidence="3 4" key="1">
    <citation type="submission" date="2018-12" db="EMBL/GenBank/DDBJ databases">
        <title>Corynebacterium sanguinis sp. nov., a clinically-associated and environmental corynebacterium.</title>
        <authorList>
            <person name="Gonzales-Siles L."/>
            <person name="Jaen-Luchoro D."/>
            <person name="Cardew S."/>
            <person name="Inganas E."/>
            <person name="Ohlen M."/>
            <person name="Jensie-Markopolous S."/>
            <person name="Pinyeiro-Iglesias B."/>
            <person name="Molin K."/>
            <person name="Skovbjerg S."/>
            <person name="Svensson-Stadler L."/>
            <person name="Funke G."/>
            <person name="Moore E.R.B."/>
        </authorList>
    </citation>
    <scope>NUCLEOTIDE SEQUENCE [LARGE SCALE GENOMIC DNA]</scope>
    <source>
        <strain evidence="3 4">58734</strain>
    </source>
</reference>
<dbReference type="OrthoDB" id="5196541at2"/>
<dbReference type="GO" id="GO:0016740">
    <property type="term" value="F:transferase activity"/>
    <property type="evidence" value="ECO:0007669"/>
    <property type="project" value="UniProtKB-KW"/>
</dbReference>
<feature type="domain" description="Glutamine amidotransferase" evidence="1">
    <location>
        <begin position="51"/>
        <end position="195"/>
    </location>
</feature>
<dbReference type="EMBL" id="RXIR01000004">
    <property type="protein sequence ID" value="TVS29563.1"/>
    <property type="molecule type" value="Genomic_DNA"/>
</dbReference>
<dbReference type="PANTHER" id="PTHR42695:SF5">
    <property type="entry name" value="GLUTAMINE AMIDOTRANSFERASE YLR126C-RELATED"/>
    <property type="match status" value="1"/>
</dbReference>
<keyword evidence="3" id="KW-0315">Glutamine amidotransferase</keyword>
<comment type="caution">
    <text evidence="3">The sequence shown here is derived from an EMBL/GenBank/DDBJ whole genome shotgun (WGS) entry which is preliminary data.</text>
</comment>
<dbReference type="GO" id="GO:0005829">
    <property type="term" value="C:cytosol"/>
    <property type="evidence" value="ECO:0007669"/>
    <property type="project" value="TreeGrafter"/>
</dbReference>
<dbReference type="EMBL" id="JACEOR010000410">
    <property type="protein sequence ID" value="MBA4505559.1"/>
    <property type="molecule type" value="Genomic_DNA"/>
</dbReference>
<keyword evidence="5" id="KW-1185">Reference proteome</keyword>
<evidence type="ECO:0000313" key="2">
    <source>
        <dbReference type="EMBL" id="MBA4505559.1"/>
    </source>
</evidence>
<protein>
    <submittedName>
        <fullName evidence="3">Glutamine amidotransferase</fullName>
    </submittedName>
</protein>
<dbReference type="PANTHER" id="PTHR42695">
    <property type="entry name" value="GLUTAMINE AMIDOTRANSFERASE YLR126C-RELATED"/>
    <property type="match status" value="1"/>
</dbReference>